<dbReference type="Proteomes" id="UP000033163">
    <property type="component" value="Chromosome I"/>
</dbReference>
<name>A0A0E4HAY3_9BACL</name>
<evidence type="ECO:0000256" key="3">
    <source>
        <dbReference type="ARBA" id="ARBA00061607"/>
    </source>
</evidence>
<keyword evidence="2" id="KW-0067">ATP-binding</keyword>
<dbReference type="EMBL" id="LN831776">
    <property type="protein sequence ID" value="CQR55665.1"/>
    <property type="molecule type" value="Genomic_DNA"/>
</dbReference>
<dbReference type="GO" id="GO:0005524">
    <property type="term" value="F:ATP binding"/>
    <property type="evidence" value="ECO:0007669"/>
    <property type="project" value="UniProtKB-KW"/>
</dbReference>
<dbReference type="CDD" id="cd00009">
    <property type="entry name" value="AAA"/>
    <property type="match status" value="1"/>
</dbReference>
<dbReference type="Pfam" id="PF17863">
    <property type="entry name" value="AAA_lid_2"/>
    <property type="match status" value="1"/>
</dbReference>
<dbReference type="STRING" id="483937.AMQ84_28485"/>
<dbReference type="InterPro" id="IPR027417">
    <property type="entry name" value="P-loop_NTPase"/>
</dbReference>
<dbReference type="InterPro" id="IPR011703">
    <property type="entry name" value="ATPase_AAA-3"/>
</dbReference>
<evidence type="ECO:0000256" key="2">
    <source>
        <dbReference type="ARBA" id="ARBA00022840"/>
    </source>
</evidence>
<dbReference type="GO" id="GO:0016887">
    <property type="term" value="F:ATP hydrolysis activity"/>
    <property type="evidence" value="ECO:0007669"/>
    <property type="project" value="InterPro"/>
</dbReference>
<dbReference type="SMART" id="SM00382">
    <property type="entry name" value="AAA"/>
    <property type="match status" value="1"/>
</dbReference>
<dbReference type="HOGENOM" id="CLU_034716_2_0_9"/>
<dbReference type="PANTHER" id="PTHR42759:SF5">
    <property type="entry name" value="METHANOL DEHYDROGENASE REGULATOR"/>
    <property type="match status" value="1"/>
</dbReference>
<dbReference type="Gene3D" id="3.40.50.300">
    <property type="entry name" value="P-loop containing nucleotide triphosphate hydrolases"/>
    <property type="match status" value="1"/>
</dbReference>
<accession>A0A0E4HAY3</accession>
<dbReference type="PIRSF" id="PIRSF002849">
    <property type="entry name" value="AAA_ATPase_chaperone_MoxR_prd"/>
    <property type="match status" value="1"/>
</dbReference>
<dbReference type="Gene3D" id="1.10.8.80">
    <property type="entry name" value="Magnesium chelatase subunit I, C-Terminal domain"/>
    <property type="match status" value="1"/>
</dbReference>
<reference evidence="6" key="1">
    <citation type="submission" date="2015-03" db="EMBL/GenBank/DDBJ databases">
        <authorList>
            <person name="Wibberg D."/>
        </authorList>
    </citation>
    <scope>NUCLEOTIDE SEQUENCE [LARGE SCALE GENOMIC DNA]</scope>
</reference>
<organism evidence="5 6">
    <name type="scientific">Paenibacillus riograndensis SBR5</name>
    <dbReference type="NCBI Taxonomy" id="1073571"/>
    <lineage>
        <taxon>Bacteria</taxon>
        <taxon>Bacillati</taxon>
        <taxon>Bacillota</taxon>
        <taxon>Bacilli</taxon>
        <taxon>Bacillales</taxon>
        <taxon>Paenibacillaceae</taxon>
        <taxon>Paenibacillus</taxon>
        <taxon>Paenibacillus sonchi group</taxon>
    </lineage>
</organism>
<dbReference type="SUPFAM" id="SSF52540">
    <property type="entry name" value="P-loop containing nucleoside triphosphate hydrolases"/>
    <property type="match status" value="1"/>
</dbReference>
<dbReference type="InterPro" id="IPR003593">
    <property type="entry name" value="AAA+_ATPase"/>
</dbReference>
<dbReference type="KEGG" id="pri:PRIO_3262"/>
<dbReference type="FunFam" id="3.40.50.300:FF:000640">
    <property type="entry name" value="MoxR family ATPase"/>
    <property type="match status" value="1"/>
</dbReference>
<dbReference type="Pfam" id="PF07726">
    <property type="entry name" value="AAA_3"/>
    <property type="match status" value="1"/>
</dbReference>
<dbReference type="AlphaFoldDB" id="A0A0E4HAY3"/>
<dbReference type="PATRIC" id="fig|1073571.4.peg.3484"/>
<dbReference type="PANTHER" id="PTHR42759">
    <property type="entry name" value="MOXR FAMILY PROTEIN"/>
    <property type="match status" value="1"/>
</dbReference>
<evidence type="ECO:0000313" key="6">
    <source>
        <dbReference type="Proteomes" id="UP000033163"/>
    </source>
</evidence>
<protein>
    <recommendedName>
        <fullName evidence="4">AAA+ ATPase domain-containing protein</fullName>
    </recommendedName>
</protein>
<dbReference type="InterPro" id="IPR041628">
    <property type="entry name" value="ChlI/MoxR_AAA_lid"/>
</dbReference>
<feature type="domain" description="AAA+ ATPase" evidence="4">
    <location>
        <begin position="45"/>
        <end position="186"/>
    </location>
</feature>
<proteinExistence type="inferred from homology"/>
<keyword evidence="1" id="KW-0547">Nucleotide-binding</keyword>
<gene>
    <name evidence="5" type="primary">yeaC3</name>
    <name evidence="5" type="ORF">PRIO_3262</name>
</gene>
<sequence length="334" mass="36431">MERMVLFFMMLQEAAALIQAIRENLAKVIVGKAEGVDLLLAALLANGHVLLEDVPGTGKTMLAKTLARSLDCSFKRIQFTPDLLPSDLSGINFYNQKTGEFQFRPGPVFSSILLADEINRATPRTQSSLLECMEERQITIDGVTHELEAPFLVIATQNPVDSQGTFPLPEAQLDRFLMRITTGYPTFEEGVHILQRFRENNPLLETSAVASGRDIKELQQLAAAVTVSDDLLGYIIAIVEATRQAPSVKLGASPRAGFALLRAAQGCALIRQRDYVLPDDIKAVAMPVLAHRLLLQRGPGSREGQAAELVQQVLREVEVPAEPAPAAARGGRVE</sequence>
<evidence type="ECO:0000256" key="1">
    <source>
        <dbReference type="ARBA" id="ARBA00022741"/>
    </source>
</evidence>
<evidence type="ECO:0000259" key="4">
    <source>
        <dbReference type="SMART" id="SM00382"/>
    </source>
</evidence>
<dbReference type="InterPro" id="IPR050764">
    <property type="entry name" value="CbbQ/NirQ/NorQ/GpvN"/>
</dbReference>
<evidence type="ECO:0000313" key="5">
    <source>
        <dbReference type="EMBL" id="CQR55665.1"/>
    </source>
</evidence>
<comment type="similarity">
    <text evidence="3">Belongs to the MoxR family.</text>
</comment>